<dbReference type="EMBL" id="UINC01092431">
    <property type="protein sequence ID" value="SVC46003.1"/>
    <property type="molecule type" value="Genomic_DNA"/>
</dbReference>
<protein>
    <submittedName>
        <fullName evidence="1">Uncharacterized protein</fullName>
    </submittedName>
</protein>
<gene>
    <name evidence="1" type="ORF">METZ01_LOCUS298857</name>
</gene>
<accession>A0A382MAI6</accession>
<organism evidence="1">
    <name type="scientific">marine metagenome</name>
    <dbReference type="NCBI Taxonomy" id="408172"/>
    <lineage>
        <taxon>unclassified sequences</taxon>
        <taxon>metagenomes</taxon>
        <taxon>ecological metagenomes</taxon>
    </lineage>
</organism>
<dbReference type="AlphaFoldDB" id="A0A382MAI6"/>
<sequence length="37" mass="3809">MRLSGFRSADLFLADFAILGALGMIPGAFCSGTEGSE</sequence>
<proteinExistence type="predicted"/>
<reference evidence="1" key="1">
    <citation type="submission" date="2018-05" db="EMBL/GenBank/DDBJ databases">
        <authorList>
            <person name="Lanie J.A."/>
            <person name="Ng W.-L."/>
            <person name="Kazmierczak K.M."/>
            <person name="Andrzejewski T.M."/>
            <person name="Davidsen T.M."/>
            <person name="Wayne K.J."/>
            <person name="Tettelin H."/>
            <person name="Glass J.I."/>
            <person name="Rusch D."/>
            <person name="Podicherti R."/>
            <person name="Tsui H.-C.T."/>
            <person name="Winkler M.E."/>
        </authorList>
    </citation>
    <scope>NUCLEOTIDE SEQUENCE</scope>
</reference>
<evidence type="ECO:0000313" key="1">
    <source>
        <dbReference type="EMBL" id="SVC46003.1"/>
    </source>
</evidence>
<name>A0A382MAI6_9ZZZZ</name>